<dbReference type="OrthoDB" id="3213671at2759"/>
<dbReference type="AlphaFoldDB" id="A0A409XNK7"/>
<gene>
    <name evidence="1" type="ORF">CVT25_008598</name>
</gene>
<reference evidence="1 2" key="1">
    <citation type="journal article" date="2018" name="Evol. Lett.">
        <title>Horizontal gene cluster transfer increased hallucinogenic mushroom diversity.</title>
        <authorList>
            <person name="Reynolds H.T."/>
            <person name="Vijayakumar V."/>
            <person name="Gluck-Thaler E."/>
            <person name="Korotkin H.B."/>
            <person name="Matheny P.B."/>
            <person name="Slot J.C."/>
        </authorList>
    </citation>
    <scope>NUCLEOTIDE SEQUENCE [LARGE SCALE GENOMIC DNA]</scope>
    <source>
        <strain evidence="1 2">2631</strain>
    </source>
</reference>
<name>A0A409XNK7_PSICY</name>
<organism evidence="1 2">
    <name type="scientific">Psilocybe cyanescens</name>
    <dbReference type="NCBI Taxonomy" id="93625"/>
    <lineage>
        <taxon>Eukaryota</taxon>
        <taxon>Fungi</taxon>
        <taxon>Dikarya</taxon>
        <taxon>Basidiomycota</taxon>
        <taxon>Agaricomycotina</taxon>
        <taxon>Agaricomycetes</taxon>
        <taxon>Agaricomycetidae</taxon>
        <taxon>Agaricales</taxon>
        <taxon>Agaricineae</taxon>
        <taxon>Strophariaceae</taxon>
        <taxon>Psilocybe</taxon>
    </lineage>
</organism>
<evidence type="ECO:0000313" key="1">
    <source>
        <dbReference type="EMBL" id="PPQ92307.1"/>
    </source>
</evidence>
<comment type="caution">
    <text evidence="1">The sequence shown here is derived from an EMBL/GenBank/DDBJ whole genome shotgun (WGS) entry which is preliminary data.</text>
</comment>
<protein>
    <submittedName>
        <fullName evidence="1">Uncharacterized protein</fullName>
    </submittedName>
</protein>
<keyword evidence="2" id="KW-1185">Reference proteome</keyword>
<sequence length="101" mass="11272">MANFLHTAKSGSNWGINKLATYNIKIQFQDATTFFGVNPLPAPAVADEVLIRHHADDMQDNSNYKLLRYMDLAIHPAAEQESAVDNFAVHLLAMLGYLPRT</sequence>
<dbReference type="InParanoid" id="A0A409XNK7"/>
<accession>A0A409XNK7</accession>
<evidence type="ECO:0000313" key="2">
    <source>
        <dbReference type="Proteomes" id="UP000283269"/>
    </source>
</evidence>
<dbReference type="EMBL" id="NHYD01001060">
    <property type="protein sequence ID" value="PPQ92307.1"/>
    <property type="molecule type" value="Genomic_DNA"/>
</dbReference>
<proteinExistence type="predicted"/>
<dbReference type="Proteomes" id="UP000283269">
    <property type="component" value="Unassembled WGS sequence"/>
</dbReference>